<name>A0A150JQK6_HEYCO</name>
<evidence type="ECO:0000313" key="1">
    <source>
        <dbReference type="EMBL" id="KYC59398.1"/>
    </source>
</evidence>
<sequence length="67" mass="7634">MNILFEQEPASGSRVKFPVLAQRRQNEKRSRIKKQRASGALALFSSTYPFPVFRNPRLFPPAAGDTR</sequence>
<gene>
    <name evidence="1" type="ORF">B4098_2639</name>
</gene>
<protein>
    <submittedName>
        <fullName evidence="1">Uncharacterized protein</fullName>
    </submittedName>
</protein>
<dbReference type="AlphaFoldDB" id="A0A150JQK6"/>
<accession>A0A150JQK6</accession>
<reference evidence="1 2" key="1">
    <citation type="submission" date="2016-01" db="EMBL/GenBank/DDBJ databases">
        <title>Genome Sequences of Twelve Sporeforming Bacillus Species Isolated from Foods.</title>
        <authorList>
            <person name="Berendsen E.M."/>
            <person name="Wells-Bennik M.H."/>
            <person name="Krawcyk A.O."/>
            <person name="De Jong A."/>
            <person name="Holsappel S."/>
            <person name="Eijlander R.T."/>
            <person name="Kuipers O.P."/>
        </authorList>
    </citation>
    <scope>NUCLEOTIDE SEQUENCE [LARGE SCALE GENOMIC DNA]</scope>
    <source>
        <strain evidence="1 2">B4098</strain>
    </source>
</reference>
<comment type="caution">
    <text evidence="1">The sequence shown here is derived from an EMBL/GenBank/DDBJ whole genome shotgun (WGS) entry which is preliminary data.</text>
</comment>
<organism evidence="1 2">
    <name type="scientific">Heyndrickxia coagulans</name>
    <name type="common">Weizmannia coagulans</name>
    <dbReference type="NCBI Taxonomy" id="1398"/>
    <lineage>
        <taxon>Bacteria</taxon>
        <taxon>Bacillati</taxon>
        <taxon>Bacillota</taxon>
        <taxon>Bacilli</taxon>
        <taxon>Bacillales</taxon>
        <taxon>Bacillaceae</taxon>
        <taxon>Heyndrickxia</taxon>
    </lineage>
</organism>
<dbReference type="EMBL" id="LQYG01000113">
    <property type="protein sequence ID" value="KYC59398.1"/>
    <property type="molecule type" value="Genomic_DNA"/>
</dbReference>
<evidence type="ECO:0000313" key="2">
    <source>
        <dbReference type="Proteomes" id="UP000075288"/>
    </source>
</evidence>
<proteinExistence type="predicted"/>
<dbReference type="Proteomes" id="UP000075288">
    <property type="component" value="Unassembled WGS sequence"/>
</dbReference>
<dbReference type="PATRIC" id="fig|1398.26.peg.1934"/>